<sequence length="123" mass="14343">METDRPINKLPPLRVPRRWRPAVMPGRPRKTRFSAQVLTEVVEMRGIAEDRGTRRRRRVGDTNENLSWTRDTIFYMFRGRRVPYPGGRGGGRQAAGDRRAVNASPQGGRSRVRRRRRGNHYPH</sequence>
<proteinExistence type="predicted"/>
<evidence type="ECO:0000313" key="3">
    <source>
        <dbReference type="Proteomes" id="UP000324222"/>
    </source>
</evidence>
<dbReference type="AlphaFoldDB" id="A0A5B7IP25"/>
<reference evidence="2 3" key="1">
    <citation type="submission" date="2019-05" db="EMBL/GenBank/DDBJ databases">
        <title>Another draft genome of Portunus trituberculatus and its Hox gene families provides insights of decapod evolution.</title>
        <authorList>
            <person name="Jeong J.-H."/>
            <person name="Song I."/>
            <person name="Kim S."/>
            <person name="Choi T."/>
            <person name="Kim D."/>
            <person name="Ryu S."/>
            <person name="Kim W."/>
        </authorList>
    </citation>
    <scope>NUCLEOTIDE SEQUENCE [LARGE SCALE GENOMIC DNA]</scope>
    <source>
        <tissue evidence="2">Muscle</tissue>
    </source>
</reference>
<feature type="compositionally biased region" description="Basic residues" evidence="1">
    <location>
        <begin position="110"/>
        <end position="123"/>
    </location>
</feature>
<dbReference type="EMBL" id="VSRR010071126">
    <property type="protein sequence ID" value="MPC86330.1"/>
    <property type="molecule type" value="Genomic_DNA"/>
</dbReference>
<name>A0A5B7IP25_PORTR</name>
<feature type="region of interest" description="Disordered" evidence="1">
    <location>
        <begin position="80"/>
        <end position="123"/>
    </location>
</feature>
<protein>
    <submittedName>
        <fullName evidence="2">Uncharacterized protein</fullName>
    </submittedName>
</protein>
<keyword evidence="3" id="KW-1185">Reference proteome</keyword>
<evidence type="ECO:0000256" key="1">
    <source>
        <dbReference type="SAM" id="MobiDB-lite"/>
    </source>
</evidence>
<organism evidence="2 3">
    <name type="scientific">Portunus trituberculatus</name>
    <name type="common">Swimming crab</name>
    <name type="synonym">Neptunus trituberculatus</name>
    <dbReference type="NCBI Taxonomy" id="210409"/>
    <lineage>
        <taxon>Eukaryota</taxon>
        <taxon>Metazoa</taxon>
        <taxon>Ecdysozoa</taxon>
        <taxon>Arthropoda</taxon>
        <taxon>Crustacea</taxon>
        <taxon>Multicrustacea</taxon>
        <taxon>Malacostraca</taxon>
        <taxon>Eumalacostraca</taxon>
        <taxon>Eucarida</taxon>
        <taxon>Decapoda</taxon>
        <taxon>Pleocyemata</taxon>
        <taxon>Brachyura</taxon>
        <taxon>Eubrachyura</taxon>
        <taxon>Portunoidea</taxon>
        <taxon>Portunidae</taxon>
        <taxon>Portuninae</taxon>
        <taxon>Portunus</taxon>
    </lineage>
</organism>
<evidence type="ECO:0000313" key="2">
    <source>
        <dbReference type="EMBL" id="MPC86330.1"/>
    </source>
</evidence>
<accession>A0A5B7IP25</accession>
<dbReference type="Proteomes" id="UP000324222">
    <property type="component" value="Unassembled WGS sequence"/>
</dbReference>
<gene>
    <name evidence="2" type="ORF">E2C01_081153</name>
</gene>
<comment type="caution">
    <text evidence="2">The sequence shown here is derived from an EMBL/GenBank/DDBJ whole genome shotgun (WGS) entry which is preliminary data.</text>
</comment>